<dbReference type="EMBL" id="GDHF01027468">
    <property type="protein sequence ID" value="JAI24846.1"/>
    <property type="molecule type" value="Transcribed_RNA"/>
</dbReference>
<feature type="region of interest" description="Disordered" evidence="1">
    <location>
        <begin position="68"/>
        <end position="101"/>
    </location>
</feature>
<proteinExistence type="predicted"/>
<evidence type="ECO:0000313" key="2">
    <source>
        <dbReference type="EMBL" id="JAI24846.1"/>
    </source>
</evidence>
<name>A0A0K8UE51_BACLA</name>
<organism evidence="2">
    <name type="scientific">Bactrocera latifrons</name>
    <name type="common">Malaysian fruit fly</name>
    <name type="synonym">Chaetodacus latifrons</name>
    <dbReference type="NCBI Taxonomy" id="174628"/>
    <lineage>
        <taxon>Eukaryota</taxon>
        <taxon>Metazoa</taxon>
        <taxon>Ecdysozoa</taxon>
        <taxon>Arthropoda</taxon>
        <taxon>Hexapoda</taxon>
        <taxon>Insecta</taxon>
        <taxon>Pterygota</taxon>
        <taxon>Neoptera</taxon>
        <taxon>Endopterygota</taxon>
        <taxon>Diptera</taxon>
        <taxon>Brachycera</taxon>
        <taxon>Muscomorpha</taxon>
        <taxon>Tephritoidea</taxon>
        <taxon>Tephritidae</taxon>
        <taxon>Bactrocera</taxon>
        <taxon>Bactrocera</taxon>
    </lineage>
</organism>
<evidence type="ECO:0000256" key="1">
    <source>
        <dbReference type="SAM" id="MobiDB-lite"/>
    </source>
</evidence>
<feature type="region of interest" description="Disordered" evidence="1">
    <location>
        <begin position="20"/>
        <end position="41"/>
    </location>
</feature>
<dbReference type="AlphaFoldDB" id="A0A0K8UE51"/>
<gene>
    <name evidence="2" type="ORF">c0_g1_i1</name>
</gene>
<protein>
    <submittedName>
        <fullName evidence="2">Uncharacterized protein</fullName>
    </submittedName>
</protein>
<sequence>MVRFSQNICETAVTDQRQLQSAAEETQLQPHGEAQEVESASPLWSPLTPITISLPSSSPPFPVALSIPSPTPSSTSTSLPSASCSTQVATKKGRKRGSSVSTSEVDRKIIEAIELFKNKCSSTQTTQQIQHQQTANPAVQAFSTLMTSIFNKMDEEEQARVVEKMLQVAFEVQRE</sequence>
<feature type="compositionally biased region" description="Polar residues" evidence="1">
    <location>
        <begin position="20"/>
        <end position="29"/>
    </location>
</feature>
<reference evidence="2" key="1">
    <citation type="submission" date="2015-06" db="EMBL/GenBank/DDBJ databases">
        <authorList>
            <person name="Hoefler B.C."/>
            <person name="Straight P.D."/>
        </authorList>
    </citation>
    <scope>NUCLEOTIDE SEQUENCE</scope>
</reference>
<feature type="compositionally biased region" description="Low complexity" evidence="1">
    <location>
        <begin position="68"/>
        <end position="86"/>
    </location>
</feature>
<accession>A0A0K8UE51</accession>